<dbReference type="Proteomes" id="UP000317043">
    <property type="component" value="Unassembled WGS sequence"/>
</dbReference>
<reference evidence="1 2" key="1">
    <citation type="submission" date="2019-06" db="EMBL/GenBank/DDBJ databases">
        <title>Sequencing the genomes of 1000 actinobacteria strains.</title>
        <authorList>
            <person name="Klenk H.-P."/>
        </authorList>
    </citation>
    <scope>NUCLEOTIDE SEQUENCE [LARGE SCALE GENOMIC DNA]</scope>
    <source>
        <strain evidence="1 2">DSM 45928</strain>
    </source>
</reference>
<comment type="caution">
    <text evidence="1">The sequence shown here is derived from an EMBL/GenBank/DDBJ whole genome shotgun (WGS) entry which is preliminary data.</text>
</comment>
<dbReference type="AlphaFoldDB" id="A0A543ATN3"/>
<dbReference type="InterPro" id="IPR032710">
    <property type="entry name" value="NTF2-like_dom_sf"/>
</dbReference>
<evidence type="ECO:0000313" key="1">
    <source>
        <dbReference type="EMBL" id="TQL75942.1"/>
    </source>
</evidence>
<keyword evidence="2" id="KW-1185">Reference proteome</keyword>
<dbReference type="InParanoid" id="A0A543ATN3"/>
<dbReference type="RefSeq" id="WP_142036595.1">
    <property type="nucleotide sequence ID" value="NZ_JBHTGS010000001.1"/>
</dbReference>
<accession>A0A543ATN3</accession>
<evidence type="ECO:0000313" key="2">
    <source>
        <dbReference type="Proteomes" id="UP000317043"/>
    </source>
</evidence>
<protein>
    <recommendedName>
        <fullName evidence="3">SnoaL-like protein</fullName>
    </recommendedName>
</protein>
<dbReference type="SUPFAM" id="SSF54427">
    <property type="entry name" value="NTF2-like"/>
    <property type="match status" value="1"/>
</dbReference>
<gene>
    <name evidence="1" type="ORF">FB566_1460</name>
</gene>
<proteinExistence type="predicted"/>
<dbReference type="Gene3D" id="3.10.450.50">
    <property type="match status" value="1"/>
</dbReference>
<dbReference type="EMBL" id="VFOW01000001">
    <property type="protein sequence ID" value="TQL75942.1"/>
    <property type="molecule type" value="Genomic_DNA"/>
</dbReference>
<dbReference type="OrthoDB" id="3542814at2"/>
<evidence type="ECO:0008006" key="3">
    <source>
        <dbReference type="Google" id="ProtNLM"/>
    </source>
</evidence>
<name>A0A543ATN3_9ACTN</name>
<organism evidence="1 2">
    <name type="scientific">Stackebrandtia endophytica</name>
    <dbReference type="NCBI Taxonomy" id="1496996"/>
    <lineage>
        <taxon>Bacteria</taxon>
        <taxon>Bacillati</taxon>
        <taxon>Actinomycetota</taxon>
        <taxon>Actinomycetes</taxon>
        <taxon>Glycomycetales</taxon>
        <taxon>Glycomycetaceae</taxon>
        <taxon>Stackebrandtia</taxon>
    </lineage>
</organism>
<sequence>MTNRDESIDRWIHAGETLDVAEAVSVLGDDVRLVSPITDRFAFIGREHVATLLTVAFETVKSIRYTDRIVGADTAALFYEGRVDGVEIGEAQRLRFDDTGRIAEITLFVRPLPGLTRLMRRLGPELARRTGKPGLSRMIRLPGAMLDGMAATGERRIMPRADPDR</sequence>